<comment type="caution">
    <text evidence="10">The sequence shown here is derived from an EMBL/GenBank/DDBJ whole genome shotgun (WGS) entry which is preliminary data.</text>
</comment>
<comment type="subcellular location">
    <subcellularLocation>
        <location evidence="8">Cell inner membrane</location>
        <topology evidence="8">Multi-pass membrane protein</topology>
    </subcellularLocation>
    <subcellularLocation>
        <location evidence="1">Cell membrane</location>
        <topology evidence="1">Multi-pass membrane protein</topology>
    </subcellularLocation>
</comment>
<feature type="compositionally biased region" description="Basic and acidic residues" evidence="9">
    <location>
        <begin position="490"/>
        <end position="501"/>
    </location>
</feature>
<feature type="transmembrane region" description="Helical" evidence="8">
    <location>
        <begin position="418"/>
        <end position="438"/>
    </location>
</feature>
<feature type="transmembrane region" description="Helical" evidence="8">
    <location>
        <begin position="234"/>
        <end position="257"/>
    </location>
</feature>
<evidence type="ECO:0000256" key="3">
    <source>
        <dbReference type="ARBA" id="ARBA00022448"/>
    </source>
</evidence>
<evidence type="ECO:0000256" key="4">
    <source>
        <dbReference type="ARBA" id="ARBA00022475"/>
    </source>
</evidence>
<keyword evidence="6 8" id="KW-1133">Transmembrane helix</keyword>
<feature type="transmembrane region" description="Helical" evidence="8">
    <location>
        <begin position="92"/>
        <end position="109"/>
    </location>
</feature>
<feature type="transmembrane region" description="Helical" evidence="8">
    <location>
        <begin position="12"/>
        <end position="30"/>
    </location>
</feature>
<keyword evidence="7 8" id="KW-0472">Membrane</keyword>
<evidence type="ECO:0000256" key="5">
    <source>
        <dbReference type="ARBA" id="ARBA00022692"/>
    </source>
</evidence>
<proteinExistence type="inferred from homology"/>
<keyword evidence="4" id="KW-1003">Cell membrane</keyword>
<dbReference type="PANTHER" id="PTHR30330">
    <property type="entry name" value="AGSS FAMILY TRANSPORTER, SODIUM-ALANINE"/>
    <property type="match status" value="1"/>
</dbReference>
<feature type="transmembrane region" description="Helical" evidence="8">
    <location>
        <begin position="392"/>
        <end position="412"/>
    </location>
</feature>
<feature type="transmembrane region" description="Helical" evidence="8">
    <location>
        <begin position="298"/>
        <end position="321"/>
    </location>
</feature>
<dbReference type="Pfam" id="PF01235">
    <property type="entry name" value="Na_Ala_symp"/>
    <property type="match status" value="1"/>
</dbReference>
<dbReference type="PRINTS" id="PR00175">
    <property type="entry name" value="NAALASMPORT"/>
</dbReference>
<feature type="transmembrane region" description="Helical" evidence="8">
    <location>
        <begin position="207"/>
        <end position="228"/>
    </location>
</feature>
<protein>
    <submittedName>
        <fullName evidence="10">Sodium:alanine symporter family protein</fullName>
    </submittedName>
</protein>
<keyword evidence="8" id="KW-0769">Symport</keyword>
<evidence type="ECO:0000256" key="2">
    <source>
        <dbReference type="ARBA" id="ARBA00009261"/>
    </source>
</evidence>
<dbReference type="PROSITE" id="PS00873">
    <property type="entry name" value="NA_ALANINE_SYMP"/>
    <property type="match status" value="1"/>
</dbReference>
<feature type="transmembrane region" description="Helical" evidence="8">
    <location>
        <begin position="143"/>
        <end position="162"/>
    </location>
</feature>
<evidence type="ECO:0000256" key="7">
    <source>
        <dbReference type="ARBA" id="ARBA00023136"/>
    </source>
</evidence>
<gene>
    <name evidence="10" type="ORF">GCM10023116_39830</name>
</gene>
<keyword evidence="8" id="KW-0997">Cell inner membrane</keyword>
<reference evidence="11" key="1">
    <citation type="journal article" date="2019" name="Int. J. Syst. Evol. Microbiol.">
        <title>The Global Catalogue of Microorganisms (GCM) 10K type strain sequencing project: providing services to taxonomists for standard genome sequencing and annotation.</title>
        <authorList>
            <consortium name="The Broad Institute Genomics Platform"/>
            <consortium name="The Broad Institute Genome Sequencing Center for Infectious Disease"/>
            <person name="Wu L."/>
            <person name="Ma J."/>
        </authorList>
    </citation>
    <scope>NUCLEOTIDE SEQUENCE [LARGE SCALE GENOMIC DNA]</scope>
    <source>
        <strain evidence="11">JCM 17805</strain>
    </source>
</reference>
<feature type="transmembrane region" description="Helical" evidence="8">
    <location>
        <begin position="352"/>
        <end position="371"/>
    </location>
</feature>
<comment type="similarity">
    <text evidence="2 8">Belongs to the alanine or glycine:cation symporter (AGCS) (TC 2.A.25) family.</text>
</comment>
<dbReference type="Proteomes" id="UP001500604">
    <property type="component" value="Unassembled WGS sequence"/>
</dbReference>
<keyword evidence="11" id="KW-1185">Reference proteome</keyword>
<feature type="transmembrane region" description="Helical" evidence="8">
    <location>
        <begin position="62"/>
        <end position="86"/>
    </location>
</feature>
<evidence type="ECO:0000313" key="10">
    <source>
        <dbReference type="EMBL" id="GAA4651699.1"/>
    </source>
</evidence>
<dbReference type="InterPro" id="IPR001463">
    <property type="entry name" value="Na/Ala_symport"/>
</dbReference>
<evidence type="ECO:0000256" key="8">
    <source>
        <dbReference type="RuleBase" id="RU363064"/>
    </source>
</evidence>
<sequence>MTALINSFNAILWGYGIVYLLLGAGVYFSLRSGLVQIRHFPLTLRLLLHSKRTSNNRSISSFQALCTSLASHVGTSNLAGVAIAVYMGGPGAVFWMWVIAILGMATSFVENTLAQVYKSNNRDGTFRGGPAYYIEKALGQRNLAITFSICMVLSFGFSFNAVHSNSVASALSHAFALPEVSVGLMLALMTALIIFRGLRGIARFAEQTVPFMATAYILTAGMVMFLYHDRLIDVFRLVIESAFGLQTAAAGGMGYAVSQAMLQGIRRGLFSNEAGMGSSPNINAVAAPSPSHPATQGLLSMFSVFTDTILICTATAMIVLLSGEYLNGEGVTGIALTQNALSSAVGAWGKPFIAFITLLFGFTSIVANTYYGESSLRHIKDNRRLILWYRCIVIMMVFWGSFSSLPVVWSLADLTMGVMALINLMVIVLLSGTAFAMLKDFEQQYHSGIEKPVFNRKRFPELDKAMDQDVWPVPDNNHCDQEPNNDDDDPMMRDFNDMEKL</sequence>
<dbReference type="NCBIfam" id="TIGR00835">
    <property type="entry name" value="agcS"/>
    <property type="match status" value="1"/>
</dbReference>
<organism evidence="10 11">
    <name type="scientific">Kistimonas scapharcae</name>
    <dbReference type="NCBI Taxonomy" id="1036133"/>
    <lineage>
        <taxon>Bacteria</taxon>
        <taxon>Pseudomonadati</taxon>
        <taxon>Pseudomonadota</taxon>
        <taxon>Gammaproteobacteria</taxon>
        <taxon>Oceanospirillales</taxon>
        <taxon>Endozoicomonadaceae</taxon>
        <taxon>Kistimonas</taxon>
    </lineage>
</organism>
<evidence type="ECO:0000313" key="11">
    <source>
        <dbReference type="Proteomes" id="UP001500604"/>
    </source>
</evidence>
<accession>A0ABP8V6U0</accession>
<dbReference type="PANTHER" id="PTHR30330:SF1">
    <property type="entry name" value="AMINO-ACID CARRIER PROTEIN ALST"/>
    <property type="match status" value="1"/>
</dbReference>
<evidence type="ECO:0000256" key="6">
    <source>
        <dbReference type="ARBA" id="ARBA00022989"/>
    </source>
</evidence>
<keyword evidence="5 8" id="KW-0812">Transmembrane</keyword>
<keyword evidence="3 8" id="KW-0813">Transport</keyword>
<feature type="region of interest" description="Disordered" evidence="9">
    <location>
        <begin position="471"/>
        <end position="501"/>
    </location>
</feature>
<evidence type="ECO:0000256" key="9">
    <source>
        <dbReference type="SAM" id="MobiDB-lite"/>
    </source>
</evidence>
<dbReference type="EMBL" id="BAABFL010000460">
    <property type="protein sequence ID" value="GAA4651699.1"/>
    <property type="molecule type" value="Genomic_DNA"/>
</dbReference>
<evidence type="ECO:0000256" key="1">
    <source>
        <dbReference type="ARBA" id="ARBA00004651"/>
    </source>
</evidence>
<dbReference type="RefSeq" id="WP_345198127.1">
    <property type="nucleotide sequence ID" value="NZ_BAABFL010000460.1"/>
</dbReference>
<feature type="transmembrane region" description="Helical" evidence="8">
    <location>
        <begin position="174"/>
        <end position="195"/>
    </location>
</feature>
<name>A0ABP8V6U0_9GAMM</name>